<dbReference type="Gene3D" id="3.30.350.10">
    <property type="entry name" value="Subtilisin inhibitor-like"/>
    <property type="match status" value="1"/>
</dbReference>
<dbReference type="PRINTS" id="PR00294">
    <property type="entry name" value="SSBTLNINHBTR"/>
</dbReference>
<evidence type="ECO:0000256" key="3">
    <source>
        <dbReference type="ARBA" id="ARBA00011738"/>
    </source>
</evidence>
<name>A0ABX7TY41_STRCY</name>
<feature type="signal peptide" evidence="9">
    <location>
        <begin position="1"/>
        <end position="28"/>
    </location>
</feature>
<comment type="subcellular location">
    <subcellularLocation>
        <location evidence="1">Secreted</location>
    </subcellularLocation>
</comment>
<proteinExistence type="inferred from homology"/>
<evidence type="ECO:0000256" key="5">
    <source>
        <dbReference type="ARBA" id="ARBA00022690"/>
    </source>
</evidence>
<comment type="similarity">
    <text evidence="2 8">Belongs to the protease inhibitor I16 (SSI) family.</text>
</comment>
<dbReference type="SUPFAM" id="SSF55399">
    <property type="entry name" value="Subtilisin inhibitor"/>
    <property type="match status" value="1"/>
</dbReference>
<comment type="subunit">
    <text evidence="3">Homodimer.</text>
</comment>
<dbReference type="EMBL" id="CP071839">
    <property type="protein sequence ID" value="QTE01691.1"/>
    <property type="molecule type" value="Genomic_DNA"/>
</dbReference>
<feature type="domain" description="Subtilisin inhibitor" evidence="10">
    <location>
        <begin position="38"/>
        <end position="120"/>
    </location>
</feature>
<keyword evidence="4" id="KW-0964">Secreted</keyword>
<reference evidence="11 12" key="1">
    <citation type="submission" date="2021-03" db="EMBL/GenBank/DDBJ databases">
        <title>Complete genome sequence of Streptomyces cyanogenus S136, producer of anticancer angucycline landomycin A.</title>
        <authorList>
            <person name="Hrab P."/>
            <person name="Ruckert C."/>
            <person name="Busche T."/>
            <person name="Ostash I."/>
            <person name="Kalinowski J."/>
            <person name="Fedorenko V."/>
            <person name="Yushchuk O."/>
            <person name="Ostash B."/>
        </authorList>
    </citation>
    <scope>NUCLEOTIDE SEQUENCE [LARGE SCALE GENOMIC DNA]</scope>
    <source>
        <strain evidence="11 12">S136</strain>
    </source>
</reference>
<evidence type="ECO:0000256" key="7">
    <source>
        <dbReference type="ARBA" id="ARBA00023157"/>
    </source>
</evidence>
<dbReference type="Proteomes" id="UP000663908">
    <property type="component" value="Chromosome"/>
</dbReference>
<sequence length="137" mass="14050">MTYLTKAAAAAGALLAATGLLTAGPARAASRGPLPDNWLYLTVTKGDARSSETRGTLLLCDPPLGHAHAAEACADLSAAGGDIGRIPPANVFCPMIFAPVTVHASGQWNGRSVDFQETYSSACTMRARTGSVFTLDG</sequence>
<organism evidence="11 12">
    <name type="scientific">Streptomyces cyanogenus</name>
    <dbReference type="NCBI Taxonomy" id="80860"/>
    <lineage>
        <taxon>Bacteria</taxon>
        <taxon>Bacillati</taxon>
        <taxon>Actinomycetota</taxon>
        <taxon>Actinomycetes</taxon>
        <taxon>Kitasatosporales</taxon>
        <taxon>Streptomycetaceae</taxon>
        <taxon>Streptomyces</taxon>
    </lineage>
</organism>
<keyword evidence="9" id="KW-0732">Signal</keyword>
<evidence type="ECO:0000256" key="8">
    <source>
        <dbReference type="RuleBase" id="RU003471"/>
    </source>
</evidence>
<accession>A0ABX7TY41</accession>
<dbReference type="InterPro" id="IPR000691">
    <property type="entry name" value="Prot_inh_I16_SSI"/>
</dbReference>
<evidence type="ECO:0000313" key="11">
    <source>
        <dbReference type="EMBL" id="QTE01691.1"/>
    </source>
</evidence>
<dbReference type="InterPro" id="IPR036819">
    <property type="entry name" value="Subtilisin_inhibitor-like_sf"/>
</dbReference>
<keyword evidence="6 8" id="KW-0722">Serine protease inhibitor</keyword>
<keyword evidence="7" id="KW-1015">Disulfide bond</keyword>
<evidence type="ECO:0000256" key="4">
    <source>
        <dbReference type="ARBA" id="ARBA00022525"/>
    </source>
</evidence>
<evidence type="ECO:0000313" key="12">
    <source>
        <dbReference type="Proteomes" id="UP000663908"/>
    </source>
</evidence>
<keyword evidence="12" id="KW-1185">Reference proteome</keyword>
<evidence type="ECO:0000256" key="1">
    <source>
        <dbReference type="ARBA" id="ARBA00004613"/>
    </source>
</evidence>
<evidence type="ECO:0000256" key="2">
    <source>
        <dbReference type="ARBA" id="ARBA00010472"/>
    </source>
</evidence>
<protein>
    <submittedName>
        <fullName evidence="11">Subtilisin inhibitor</fullName>
    </submittedName>
</protein>
<evidence type="ECO:0000256" key="9">
    <source>
        <dbReference type="SAM" id="SignalP"/>
    </source>
</evidence>
<dbReference type="PROSITE" id="PS00999">
    <property type="entry name" value="SSI"/>
    <property type="match status" value="1"/>
</dbReference>
<gene>
    <name evidence="11" type="primary">ssi</name>
    <name evidence="11" type="ORF">S1361_30455</name>
</gene>
<dbReference type="RefSeq" id="WP_208035100.1">
    <property type="nucleotide sequence ID" value="NZ_CP071839.1"/>
</dbReference>
<dbReference type="InterPro" id="IPR020054">
    <property type="entry name" value="Prot_inh_SSI_I16_CS"/>
</dbReference>
<dbReference type="InterPro" id="IPR023549">
    <property type="entry name" value="Subtilisin_inhibitor"/>
</dbReference>
<feature type="chain" id="PRO_5045344422" evidence="9">
    <location>
        <begin position="29"/>
        <end position="137"/>
    </location>
</feature>
<evidence type="ECO:0000259" key="10">
    <source>
        <dbReference type="Pfam" id="PF00720"/>
    </source>
</evidence>
<evidence type="ECO:0000256" key="6">
    <source>
        <dbReference type="ARBA" id="ARBA00022900"/>
    </source>
</evidence>
<keyword evidence="5 8" id="KW-0646">Protease inhibitor</keyword>
<dbReference type="Pfam" id="PF00720">
    <property type="entry name" value="SSI"/>
    <property type="match status" value="1"/>
</dbReference>